<keyword evidence="2" id="KW-1185">Reference proteome</keyword>
<feature type="compositionally biased region" description="Polar residues" evidence="1">
    <location>
        <begin position="59"/>
        <end position="68"/>
    </location>
</feature>
<evidence type="ECO:0000256" key="1">
    <source>
        <dbReference type="SAM" id="MobiDB-lite"/>
    </source>
</evidence>
<organism evidence="2 3">
    <name type="scientific">Heterorhabditis bacteriophora</name>
    <name type="common">Entomopathogenic nematode worm</name>
    <dbReference type="NCBI Taxonomy" id="37862"/>
    <lineage>
        <taxon>Eukaryota</taxon>
        <taxon>Metazoa</taxon>
        <taxon>Ecdysozoa</taxon>
        <taxon>Nematoda</taxon>
        <taxon>Chromadorea</taxon>
        <taxon>Rhabditida</taxon>
        <taxon>Rhabditina</taxon>
        <taxon>Rhabditomorpha</taxon>
        <taxon>Strongyloidea</taxon>
        <taxon>Heterorhabditidae</taxon>
        <taxon>Heterorhabditis</taxon>
    </lineage>
</organism>
<dbReference type="WBParaSite" id="Hba_06887">
    <property type="protein sequence ID" value="Hba_06887"/>
    <property type="gene ID" value="Hba_06887"/>
</dbReference>
<feature type="compositionally biased region" description="Acidic residues" evidence="1">
    <location>
        <begin position="45"/>
        <end position="58"/>
    </location>
</feature>
<dbReference type="AlphaFoldDB" id="A0A1I7WP23"/>
<sequence length="186" mass="21657">MSSKHLRRLLEEREKNDGVDYLADEELEQIPTLQSGPSNRFAFFDNDDDSGGDDDVESQESLVASKSSVKNDKRKKKTNKKKKKEKGEGDIDDEKLLEKLVKESVNTSRKRILRDNKRLMRKLDSDISISLTSIRRIVEHELGFYSYKIRRSHMLMEKLKVNRYEKAMKLLCIVWEGRASSMLSTN</sequence>
<name>A0A1I7WP23_HETBA</name>
<feature type="compositionally biased region" description="Basic and acidic residues" evidence="1">
    <location>
        <begin position="8"/>
        <end position="18"/>
    </location>
</feature>
<dbReference type="Proteomes" id="UP000095283">
    <property type="component" value="Unplaced"/>
</dbReference>
<feature type="compositionally biased region" description="Basic residues" evidence="1">
    <location>
        <begin position="72"/>
        <end position="84"/>
    </location>
</feature>
<proteinExistence type="predicted"/>
<protein>
    <submittedName>
        <fullName evidence="3">TFIIS N-terminal domain-containing protein</fullName>
    </submittedName>
</protein>
<evidence type="ECO:0000313" key="2">
    <source>
        <dbReference type="Proteomes" id="UP000095283"/>
    </source>
</evidence>
<reference evidence="3" key="1">
    <citation type="submission" date="2016-11" db="UniProtKB">
        <authorList>
            <consortium name="WormBaseParasite"/>
        </authorList>
    </citation>
    <scope>IDENTIFICATION</scope>
</reference>
<feature type="region of interest" description="Disordered" evidence="1">
    <location>
        <begin position="1"/>
        <end position="89"/>
    </location>
</feature>
<accession>A0A1I7WP23</accession>
<evidence type="ECO:0000313" key="3">
    <source>
        <dbReference type="WBParaSite" id="Hba_06887"/>
    </source>
</evidence>